<dbReference type="InterPro" id="IPR002933">
    <property type="entry name" value="Peptidase_M20"/>
</dbReference>
<feature type="binding site" evidence="2">
    <location>
        <position position="211"/>
    </location>
    <ligand>
        <name>Mn(2+)</name>
        <dbReference type="ChEBI" id="CHEBI:29035"/>
        <label>2</label>
    </ligand>
</feature>
<dbReference type="SUPFAM" id="SSF53187">
    <property type="entry name" value="Zn-dependent exopeptidases"/>
    <property type="match status" value="1"/>
</dbReference>
<sequence length="442" mass="47909">MAYYDRLDEHGLAVLDYVRARRHDFHRHPELSWCEFRTTAVLCRELAQMGFSVRWGRPLWGELRPHNLPPREQLDAAFAAARAELGEGDPYLAEMAGGFTGLVAELDCGGGPHQAFRFDIDALPVQESGGCDHSPCGAGFASVVDGRMHACGHDGHMAVGLGLARLLAEHKAALKGRFTLLFQPAEEVAGGGVHFARLPQLQGADRLYSVHVGIVDRPVLVCDATWIAGSVFEVVFRGRPAHAGNNPHYGRNALLAACQAVTALYGIARHGGGASRVNVGAMHADNPNNIICDEARLRFEVRGADNGIRDYMAQRARQVIEGAAAMQEVTVEITPLTRFENHPNHPALAAWIKEQALAFGLGAGDIQDSYQVPASEDATFMTRAVNEGGGQACHLLFGCPVVGGHHNSRFDIPDPLLAWGSSFYFHLARQALACWGSDQFKV</sequence>
<feature type="domain" description="Peptidase M20 dimerisation" evidence="3">
    <location>
        <begin position="232"/>
        <end position="321"/>
    </location>
</feature>
<dbReference type="InterPro" id="IPR052030">
    <property type="entry name" value="Peptidase_M20/M20A_hydrolases"/>
</dbReference>
<evidence type="ECO:0000256" key="1">
    <source>
        <dbReference type="ARBA" id="ARBA00022801"/>
    </source>
</evidence>
<dbReference type="PANTHER" id="PTHR30575:SF3">
    <property type="entry name" value="PEPTIDASE M20 DIMERISATION DOMAIN-CONTAINING PROTEIN"/>
    <property type="match status" value="1"/>
</dbReference>
<evidence type="ECO:0000259" key="3">
    <source>
        <dbReference type="Pfam" id="PF07687"/>
    </source>
</evidence>
<feature type="binding site" evidence="2">
    <location>
        <position position="187"/>
    </location>
    <ligand>
        <name>Mn(2+)</name>
        <dbReference type="ChEBI" id="CHEBI:29035"/>
        <label>2</label>
    </ligand>
</feature>
<dbReference type="Pfam" id="PF01546">
    <property type="entry name" value="Peptidase_M20"/>
    <property type="match status" value="1"/>
</dbReference>
<dbReference type="Gene3D" id="3.40.630.10">
    <property type="entry name" value="Zn peptidases"/>
    <property type="match status" value="2"/>
</dbReference>
<name>A0A291HL61_9GAMM</name>
<dbReference type="PIRSF" id="PIRSF005962">
    <property type="entry name" value="Pept_M20D_amidohydro"/>
    <property type="match status" value="1"/>
</dbReference>
<proteinExistence type="predicted"/>
<evidence type="ECO:0000313" key="5">
    <source>
        <dbReference type="Proteomes" id="UP000217763"/>
    </source>
</evidence>
<feature type="binding site" evidence="2">
    <location>
        <position position="151"/>
    </location>
    <ligand>
        <name>Mn(2+)</name>
        <dbReference type="ChEBI" id="CHEBI:29035"/>
        <label>2</label>
    </ligand>
</feature>
<dbReference type="GO" id="GO:0046657">
    <property type="term" value="P:folic acid catabolic process"/>
    <property type="evidence" value="ECO:0007669"/>
    <property type="project" value="TreeGrafter"/>
</dbReference>
<feature type="binding site" evidence="2">
    <location>
        <position position="406"/>
    </location>
    <ligand>
        <name>Mn(2+)</name>
        <dbReference type="ChEBI" id="CHEBI:29035"/>
        <label>2</label>
    </ligand>
</feature>
<keyword evidence="1" id="KW-0378">Hydrolase</keyword>
<dbReference type="InterPro" id="IPR036264">
    <property type="entry name" value="Bact_exopeptidase_dim_dom"/>
</dbReference>
<keyword evidence="5" id="KW-1185">Reference proteome</keyword>
<gene>
    <name evidence="4" type="ORF">AN401_02360</name>
</gene>
<reference evidence="5" key="1">
    <citation type="submission" date="2015-09" db="EMBL/GenBank/DDBJ databases">
        <authorList>
            <person name="Shao Z."/>
            <person name="Wang L."/>
        </authorList>
    </citation>
    <scope>NUCLEOTIDE SEQUENCE [LARGE SCALE GENOMIC DNA]</scope>
    <source>
        <strain evidence="5">F13-1</strain>
    </source>
</reference>
<keyword evidence="2" id="KW-0464">Manganese</keyword>
<dbReference type="GO" id="GO:0016805">
    <property type="term" value="F:dipeptidase activity"/>
    <property type="evidence" value="ECO:0007669"/>
    <property type="project" value="TreeGrafter"/>
</dbReference>
<dbReference type="InterPro" id="IPR017439">
    <property type="entry name" value="Amidohydrolase"/>
</dbReference>
<feature type="binding site" evidence="2">
    <location>
        <position position="153"/>
    </location>
    <ligand>
        <name>Mn(2+)</name>
        <dbReference type="ChEBI" id="CHEBI:29035"/>
        <label>2</label>
    </ligand>
</feature>
<accession>A0A291HL61</accession>
<dbReference type="EMBL" id="CP012621">
    <property type="protein sequence ID" value="ATG72838.1"/>
    <property type="molecule type" value="Genomic_DNA"/>
</dbReference>
<dbReference type="GO" id="GO:0046872">
    <property type="term" value="F:metal ion binding"/>
    <property type="evidence" value="ECO:0007669"/>
    <property type="project" value="UniProtKB-KW"/>
</dbReference>
<comment type="cofactor">
    <cofactor evidence="2">
        <name>Mn(2+)</name>
        <dbReference type="ChEBI" id="CHEBI:29035"/>
    </cofactor>
    <text evidence="2">The Mn(2+) ion enhances activity.</text>
</comment>
<protein>
    <submittedName>
        <fullName evidence="4">Peptidase</fullName>
    </submittedName>
</protein>
<dbReference type="RefSeq" id="WP_096778437.1">
    <property type="nucleotide sequence ID" value="NZ_CP012621.1"/>
</dbReference>
<dbReference type="GO" id="GO:0071713">
    <property type="term" value="F:para-aminobenzoyl-glutamate hydrolase activity"/>
    <property type="evidence" value="ECO:0007669"/>
    <property type="project" value="TreeGrafter"/>
</dbReference>
<dbReference type="AlphaFoldDB" id="A0A291HL61"/>
<evidence type="ECO:0000313" key="4">
    <source>
        <dbReference type="EMBL" id="ATG72838.1"/>
    </source>
</evidence>
<dbReference type="Pfam" id="PF07687">
    <property type="entry name" value="M20_dimer"/>
    <property type="match status" value="1"/>
</dbReference>
<dbReference type="PANTHER" id="PTHR30575">
    <property type="entry name" value="PEPTIDASE M20"/>
    <property type="match status" value="1"/>
</dbReference>
<dbReference type="NCBIfam" id="TIGR01891">
    <property type="entry name" value="amidohydrolases"/>
    <property type="match status" value="1"/>
</dbReference>
<dbReference type="Gene3D" id="3.30.70.360">
    <property type="match status" value="1"/>
</dbReference>
<dbReference type="KEGG" id="zdf:AN401_02360"/>
<dbReference type="Proteomes" id="UP000217763">
    <property type="component" value="Chromosome"/>
</dbReference>
<keyword evidence="2" id="KW-0479">Metal-binding</keyword>
<evidence type="ECO:0000256" key="2">
    <source>
        <dbReference type="PIRSR" id="PIRSR005962-1"/>
    </source>
</evidence>
<dbReference type="InterPro" id="IPR011650">
    <property type="entry name" value="Peptidase_M20_dimer"/>
</dbReference>
<dbReference type="SUPFAM" id="SSF55031">
    <property type="entry name" value="Bacterial exopeptidase dimerisation domain"/>
    <property type="match status" value="1"/>
</dbReference>
<dbReference type="GO" id="GO:0005737">
    <property type="term" value="C:cytoplasm"/>
    <property type="evidence" value="ECO:0007669"/>
    <property type="project" value="TreeGrafter"/>
</dbReference>
<organism evidence="4 5">
    <name type="scientific">Zobellella denitrificans</name>
    <dbReference type="NCBI Taxonomy" id="347534"/>
    <lineage>
        <taxon>Bacteria</taxon>
        <taxon>Pseudomonadati</taxon>
        <taxon>Pseudomonadota</taxon>
        <taxon>Gammaproteobacteria</taxon>
        <taxon>Aeromonadales</taxon>
        <taxon>Aeromonadaceae</taxon>
        <taxon>Zobellella</taxon>
    </lineage>
</organism>